<evidence type="ECO:0008006" key="8">
    <source>
        <dbReference type="Google" id="ProtNLM"/>
    </source>
</evidence>
<reference evidence="6 7" key="1">
    <citation type="submission" date="2018-11" db="EMBL/GenBank/DDBJ databases">
        <title>Genomes From Bacteria Associated with the Canine Oral Cavity: a Test Case for Automated Genome-Based Taxonomic Assignment.</title>
        <authorList>
            <person name="Coil D.A."/>
            <person name="Jospin G."/>
            <person name="Darling A.E."/>
            <person name="Wallis C."/>
            <person name="Davis I.J."/>
            <person name="Harris S."/>
            <person name="Eisen J.A."/>
            <person name="Holcombe L.J."/>
            <person name="O'Flynn C."/>
        </authorList>
    </citation>
    <scope>NUCLEOTIDE SEQUENCE [LARGE SCALE GENOMIC DNA]</scope>
    <source>
        <strain evidence="6 7">OH770</strain>
    </source>
</reference>
<dbReference type="SMART" id="SM00644">
    <property type="entry name" value="Ami_2"/>
    <property type="match status" value="1"/>
</dbReference>
<evidence type="ECO:0000256" key="1">
    <source>
        <dbReference type="ARBA" id="ARBA00007553"/>
    </source>
</evidence>
<keyword evidence="7" id="KW-1185">Reference proteome</keyword>
<dbReference type="InterPro" id="IPR015510">
    <property type="entry name" value="PGRP"/>
</dbReference>
<dbReference type="RefSeq" id="WP_205649268.1">
    <property type="nucleotide sequence ID" value="NZ_RQZF01000008.1"/>
</dbReference>
<comment type="similarity">
    <text evidence="1">Belongs to the N-acetylmuramoyl-L-alanine amidase 2 family.</text>
</comment>
<evidence type="ECO:0000259" key="4">
    <source>
        <dbReference type="SMART" id="SM00644"/>
    </source>
</evidence>
<name>A0A3P1SDB0_9ACTO</name>
<feature type="chain" id="PRO_5039530744" description="N-acetylmuramoyl-L-alanine amidase" evidence="3">
    <location>
        <begin position="28"/>
        <end position="573"/>
    </location>
</feature>
<keyword evidence="3" id="KW-0732">Signal</keyword>
<dbReference type="InterPro" id="IPR006619">
    <property type="entry name" value="PGRP_domain_met/bac"/>
</dbReference>
<dbReference type="CDD" id="cd06583">
    <property type="entry name" value="PGRP"/>
    <property type="match status" value="1"/>
</dbReference>
<dbReference type="SUPFAM" id="SSF55846">
    <property type="entry name" value="N-acetylmuramoyl-L-alanine amidase-like"/>
    <property type="match status" value="1"/>
</dbReference>
<organism evidence="6 7">
    <name type="scientific">Schaalia canis</name>
    <dbReference type="NCBI Taxonomy" id="100469"/>
    <lineage>
        <taxon>Bacteria</taxon>
        <taxon>Bacillati</taxon>
        <taxon>Actinomycetota</taxon>
        <taxon>Actinomycetes</taxon>
        <taxon>Actinomycetales</taxon>
        <taxon>Actinomycetaceae</taxon>
        <taxon>Schaalia</taxon>
    </lineage>
</organism>
<dbReference type="AlphaFoldDB" id="A0A3P1SDB0"/>
<evidence type="ECO:0000256" key="3">
    <source>
        <dbReference type="SAM" id="SignalP"/>
    </source>
</evidence>
<feature type="non-terminal residue" evidence="6">
    <location>
        <position position="573"/>
    </location>
</feature>
<feature type="signal peptide" evidence="3">
    <location>
        <begin position="1"/>
        <end position="27"/>
    </location>
</feature>
<dbReference type="PANTHER" id="PTHR11022">
    <property type="entry name" value="PEPTIDOGLYCAN RECOGNITION PROTEIN"/>
    <property type="match status" value="1"/>
</dbReference>
<gene>
    <name evidence="6" type="ORF">EII11_07945</name>
</gene>
<dbReference type="Gene3D" id="3.40.80.10">
    <property type="entry name" value="Peptidoglycan recognition protein-like"/>
    <property type="match status" value="1"/>
</dbReference>
<proteinExistence type="inferred from homology"/>
<feature type="domain" description="N-acetylmuramoyl-L-alanine amidase" evidence="4">
    <location>
        <begin position="339"/>
        <end position="508"/>
    </location>
</feature>
<dbReference type="Pfam" id="PF01510">
    <property type="entry name" value="Amidase_2"/>
    <property type="match status" value="1"/>
</dbReference>
<dbReference type="Proteomes" id="UP000280444">
    <property type="component" value="Unassembled WGS sequence"/>
</dbReference>
<evidence type="ECO:0000259" key="5">
    <source>
        <dbReference type="SMART" id="SM00701"/>
    </source>
</evidence>
<accession>A0A3P1SDB0</accession>
<dbReference type="InterPro" id="IPR002502">
    <property type="entry name" value="Amidase_domain"/>
</dbReference>
<dbReference type="GO" id="GO:0009253">
    <property type="term" value="P:peptidoglycan catabolic process"/>
    <property type="evidence" value="ECO:0007669"/>
    <property type="project" value="InterPro"/>
</dbReference>
<dbReference type="GO" id="GO:0008270">
    <property type="term" value="F:zinc ion binding"/>
    <property type="evidence" value="ECO:0007669"/>
    <property type="project" value="InterPro"/>
</dbReference>
<evidence type="ECO:0000313" key="7">
    <source>
        <dbReference type="Proteomes" id="UP000280444"/>
    </source>
</evidence>
<comment type="caution">
    <text evidence="6">The sequence shown here is derived from an EMBL/GenBank/DDBJ whole genome shotgun (WGS) entry which is preliminary data.</text>
</comment>
<evidence type="ECO:0000256" key="2">
    <source>
        <dbReference type="SAM" id="MobiDB-lite"/>
    </source>
</evidence>
<dbReference type="GO" id="GO:0008745">
    <property type="term" value="F:N-acetylmuramoyl-L-alanine amidase activity"/>
    <property type="evidence" value="ECO:0007669"/>
    <property type="project" value="InterPro"/>
</dbReference>
<protein>
    <recommendedName>
        <fullName evidence="8">N-acetylmuramoyl-L-alanine amidase</fullName>
    </recommendedName>
</protein>
<dbReference type="EMBL" id="RQZF01000008">
    <property type="protein sequence ID" value="RRC95004.1"/>
    <property type="molecule type" value="Genomic_DNA"/>
</dbReference>
<feature type="domain" description="Peptidoglycan recognition protein family" evidence="5">
    <location>
        <begin position="329"/>
        <end position="480"/>
    </location>
</feature>
<dbReference type="SMART" id="SM00701">
    <property type="entry name" value="PGRP"/>
    <property type="match status" value="1"/>
</dbReference>
<feature type="region of interest" description="Disordered" evidence="2">
    <location>
        <begin position="222"/>
        <end position="308"/>
    </location>
</feature>
<feature type="compositionally biased region" description="Polar residues" evidence="2">
    <location>
        <begin position="256"/>
        <end position="277"/>
    </location>
</feature>
<sequence length="573" mass="60900">MSASHALSVFAALALGFSPLLPTASTATRSADPVEILPLTTMAALPTSVATAALEEIPLGSGQGLHSFPAWKVTSRSSNGGQPLEPTEDAAILTHPLEVSPFMVLGLTWDAKTSLSPETQLWVRVRETDQWSDWFLVHAEEKSSRDGTGFQGATEPFVTGGADAIQVRVTGDESSLPANLQVALIPTNPSGEEVTLTEDDVTAISAENTGIDAGSEHALTHLNERDNSPHPLLNRYSPTTQPPNHDDTPVDGGTPTEANSDTSVSPIEAPQSENASTRPLADTPAPINSKTAGLTPSGSGTGGGMSGTQNAAITRLLLPSTANVSDLPVPVSSRQDWKADENKRDWDPEYHRASHVLVHHTVGTNNYSMSQSADIVRGIYHYHAVTLQWGDIGYHFLVDKWGRAFEGRYGTLASRSGNMVIGAHSAGFNSGTMGISMMGNYSIESPSEATIATVAKLAAWQLKRVGVDPEEIAPFTTKGGNSKFRKGQTIQLPRISGHRDTFATACPGEGGYKALPLIRSLAHKEIYSTTAPSASDLQHHDPGTSPRGNFEEVISNSATQTLTIKGWTFDQDT</sequence>
<dbReference type="PANTHER" id="PTHR11022:SF41">
    <property type="entry name" value="PEPTIDOGLYCAN-RECOGNITION PROTEIN LC-RELATED"/>
    <property type="match status" value="1"/>
</dbReference>
<dbReference type="InterPro" id="IPR036505">
    <property type="entry name" value="Amidase/PGRP_sf"/>
</dbReference>
<evidence type="ECO:0000313" key="6">
    <source>
        <dbReference type="EMBL" id="RRC95004.1"/>
    </source>
</evidence>